<gene>
    <name evidence="4" type="primary">cysH</name>
    <name evidence="6" type="ORF">SAMN05421850_1235</name>
</gene>
<feature type="binding site" evidence="4">
    <location>
        <position position="197"/>
    </location>
    <ligand>
        <name>[4Fe-4S] cluster</name>
        <dbReference type="ChEBI" id="CHEBI:49883"/>
    </ligand>
</feature>
<feature type="binding site" evidence="4">
    <location>
        <position position="113"/>
    </location>
    <ligand>
        <name>[4Fe-4S] cluster</name>
        <dbReference type="ChEBI" id="CHEBI:49883"/>
    </ligand>
</feature>
<dbReference type="GO" id="GO:0051539">
    <property type="term" value="F:4 iron, 4 sulfur cluster binding"/>
    <property type="evidence" value="ECO:0007669"/>
    <property type="project" value="UniProtKB-UniRule"/>
</dbReference>
<keyword evidence="7" id="KW-1185">Reference proteome</keyword>
<dbReference type="EMBL" id="FNEB01000023">
    <property type="protein sequence ID" value="SDJ40999.1"/>
    <property type="molecule type" value="Genomic_DNA"/>
</dbReference>
<comment type="pathway">
    <text evidence="3 4">Sulfur metabolism; hydrogen sulfide biosynthesis; sulfite from sulfate.</text>
</comment>
<feature type="binding site" evidence="4">
    <location>
        <position position="194"/>
    </location>
    <ligand>
        <name>[4Fe-4S] cluster</name>
        <dbReference type="ChEBI" id="CHEBI:49883"/>
    </ligand>
</feature>
<dbReference type="InterPro" id="IPR004511">
    <property type="entry name" value="PAPS/APS_Rdtase"/>
</dbReference>
<dbReference type="OrthoDB" id="9794018at2"/>
<evidence type="ECO:0000313" key="7">
    <source>
        <dbReference type="Proteomes" id="UP000199340"/>
    </source>
</evidence>
<dbReference type="PANTHER" id="PTHR46509">
    <property type="entry name" value="PHOSPHOADENOSINE PHOSPHOSULFATE REDUCTASE"/>
    <property type="match status" value="1"/>
</dbReference>
<evidence type="ECO:0000313" key="6">
    <source>
        <dbReference type="EMBL" id="SDJ40999.1"/>
    </source>
</evidence>
<comment type="function">
    <text evidence="4">Catalyzes the formation of sulfite from adenosine 5'-phosphosulfate (APS) using thioredoxin as an electron donor.</text>
</comment>
<dbReference type="NCBIfam" id="NF002537">
    <property type="entry name" value="PRK02090.1"/>
    <property type="match status" value="1"/>
</dbReference>
<sequence>MQPPEDITARRLNARFGAAPAEAALAVALDRYEGRIALVSSFGAEAAVLLHMLSRIDPSVPVLLLDTRLLFPETLAYQQELSAHLGLRQVRRITPDERADPDRSLHRRDSTACCALRKVAPLQAALKGFDAVITGRKRFQTGQRAAMARFEHDGMRLKINPLADWTAQQIAAYFETYALPRHPLVAQGFPLIGCAPCTSRVADGEESRAGRWRGEARQECGIHFGPDGKVERAG</sequence>
<comment type="cofactor">
    <cofactor evidence="4">
        <name>[4Fe-4S] cluster</name>
        <dbReference type="ChEBI" id="CHEBI:49883"/>
    </cofactor>
    <text evidence="4">Binds 1 [4Fe-4S] cluster per subunit.</text>
</comment>
<keyword evidence="4" id="KW-0411">Iron-sulfur</keyword>
<dbReference type="GO" id="GO:0004604">
    <property type="term" value="F:phosphoadenylyl-sulfate reductase (thioredoxin) activity"/>
    <property type="evidence" value="ECO:0007669"/>
    <property type="project" value="UniProtKB-UniRule"/>
</dbReference>
<dbReference type="SUPFAM" id="SSF52402">
    <property type="entry name" value="Adenine nucleotide alpha hydrolases-like"/>
    <property type="match status" value="1"/>
</dbReference>
<evidence type="ECO:0000256" key="2">
    <source>
        <dbReference type="ARBA" id="ARBA00023002"/>
    </source>
</evidence>
<dbReference type="HAMAP" id="MF_00063">
    <property type="entry name" value="CysH"/>
    <property type="match status" value="1"/>
</dbReference>
<keyword evidence="2 4" id="KW-0560">Oxidoreductase</keyword>
<organism evidence="6 7">
    <name type="scientific">Lutimaribacter saemankumensis</name>
    <dbReference type="NCBI Taxonomy" id="490829"/>
    <lineage>
        <taxon>Bacteria</taxon>
        <taxon>Pseudomonadati</taxon>
        <taxon>Pseudomonadota</taxon>
        <taxon>Alphaproteobacteria</taxon>
        <taxon>Rhodobacterales</taxon>
        <taxon>Roseobacteraceae</taxon>
        <taxon>Lutimaribacter</taxon>
    </lineage>
</organism>
<dbReference type="AlphaFoldDB" id="A0A1G8THF4"/>
<keyword evidence="4" id="KW-0479">Metal-binding</keyword>
<keyword evidence="4" id="KW-0408">Iron</keyword>
<comment type="subcellular location">
    <subcellularLocation>
        <location evidence="4">Cytoplasm</location>
    </subcellularLocation>
</comment>
<dbReference type="PANTHER" id="PTHR46509:SF1">
    <property type="entry name" value="PHOSPHOADENOSINE PHOSPHOSULFATE REDUCTASE"/>
    <property type="match status" value="1"/>
</dbReference>
<comment type="similarity">
    <text evidence="1 4">Belongs to the PAPS reductase family. CysH subfamily.</text>
</comment>
<dbReference type="GO" id="GO:0043866">
    <property type="term" value="F:adenylyl-sulfate reductase (thioredoxin) activity"/>
    <property type="evidence" value="ECO:0007669"/>
    <property type="project" value="UniProtKB-EC"/>
</dbReference>
<dbReference type="Proteomes" id="UP000199340">
    <property type="component" value="Unassembled WGS sequence"/>
</dbReference>
<dbReference type="Pfam" id="PF01507">
    <property type="entry name" value="PAPS_reduct"/>
    <property type="match status" value="1"/>
</dbReference>
<reference evidence="6 7" key="1">
    <citation type="submission" date="2016-10" db="EMBL/GenBank/DDBJ databases">
        <authorList>
            <person name="de Groot N.N."/>
        </authorList>
    </citation>
    <scope>NUCLEOTIDE SEQUENCE [LARGE SCALE GENOMIC DNA]</scope>
    <source>
        <strain evidence="6 7">DSM 28010</strain>
    </source>
</reference>
<protein>
    <recommendedName>
        <fullName evidence="4">Adenosine 5'-phosphosulfate reductase</fullName>
        <shortName evidence="4">APS reductase</shortName>
        <ecNumber evidence="4">1.8.4.10</ecNumber>
    </recommendedName>
    <alternativeName>
        <fullName evidence="4">5'-adenylylsulfate reductase</fullName>
    </alternativeName>
    <alternativeName>
        <fullName evidence="4">Thioredoxin-dependent 5'-adenylylsulfate reductase</fullName>
    </alternativeName>
</protein>
<name>A0A1G8THF4_9RHOB</name>
<comment type="catalytic activity">
    <reaction evidence="4">
        <text>[thioredoxin]-disulfide + sulfite + AMP + 2 H(+) = adenosine 5'-phosphosulfate + [thioredoxin]-dithiol</text>
        <dbReference type="Rhea" id="RHEA:21976"/>
        <dbReference type="Rhea" id="RHEA-COMP:10698"/>
        <dbReference type="Rhea" id="RHEA-COMP:10700"/>
        <dbReference type="ChEBI" id="CHEBI:15378"/>
        <dbReference type="ChEBI" id="CHEBI:17359"/>
        <dbReference type="ChEBI" id="CHEBI:29950"/>
        <dbReference type="ChEBI" id="CHEBI:50058"/>
        <dbReference type="ChEBI" id="CHEBI:58243"/>
        <dbReference type="ChEBI" id="CHEBI:456215"/>
        <dbReference type="EC" id="1.8.4.10"/>
    </reaction>
</comment>
<dbReference type="GO" id="GO:0005737">
    <property type="term" value="C:cytoplasm"/>
    <property type="evidence" value="ECO:0007669"/>
    <property type="project" value="UniProtKB-SubCell"/>
</dbReference>
<dbReference type="InterPro" id="IPR014729">
    <property type="entry name" value="Rossmann-like_a/b/a_fold"/>
</dbReference>
<feature type="binding site" evidence="4">
    <location>
        <position position="114"/>
    </location>
    <ligand>
        <name>[4Fe-4S] cluster</name>
        <dbReference type="ChEBI" id="CHEBI:49883"/>
    </ligand>
</feature>
<dbReference type="PIRSF" id="PIRSF000857">
    <property type="entry name" value="PAPS_reductase"/>
    <property type="match status" value="1"/>
</dbReference>
<dbReference type="STRING" id="490829.SAMN05421850_1235"/>
<dbReference type="GO" id="GO:0046872">
    <property type="term" value="F:metal ion binding"/>
    <property type="evidence" value="ECO:0007669"/>
    <property type="project" value="UniProtKB-KW"/>
</dbReference>
<dbReference type="InterPro" id="IPR002500">
    <property type="entry name" value="PAPS_reduct_dom"/>
</dbReference>
<evidence type="ECO:0000256" key="1">
    <source>
        <dbReference type="ARBA" id="ARBA00009732"/>
    </source>
</evidence>
<keyword evidence="4" id="KW-0963">Cytoplasm</keyword>
<feature type="domain" description="Phosphoadenosine phosphosulphate reductase" evidence="5">
    <location>
        <begin position="36"/>
        <end position="199"/>
    </location>
</feature>
<dbReference type="GO" id="GO:0070814">
    <property type="term" value="P:hydrogen sulfide biosynthetic process"/>
    <property type="evidence" value="ECO:0007669"/>
    <property type="project" value="UniProtKB-UniRule"/>
</dbReference>
<evidence type="ECO:0000256" key="3">
    <source>
        <dbReference type="ARBA" id="ARBA00024327"/>
    </source>
</evidence>
<evidence type="ECO:0000259" key="5">
    <source>
        <dbReference type="Pfam" id="PF01507"/>
    </source>
</evidence>
<accession>A0A1G8THF4</accession>
<dbReference type="GO" id="GO:0019379">
    <property type="term" value="P:sulfate assimilation, phosphoadenylyl sulfate reduction by phosphoadenylyl-sulfate reductase (thioredoxin)"/>
    <property type="evidence" value="ECO:0007669"/>
    <property type="project" value="UniProtKB-UniRule"/>
</dbReference>
<dbReference type="RefSeq" id="WP_090030730.1">
    <property type="nucleotide sequence ID" value="NZ_FNEB01000023.1"/>
</dbReference>
<dbReference type="EC" id="1.8.4.10" evidence="4"/>
<evidence type="ECO:0000256" key="4">
    <source>
        <dbReference type="HAMAP-Rule" id="MF_00063"/>
    </source>
</evidence>
<proteinExistence type="inferred from homology"/>
<dbReference type="Gene3D" id="3.40.50.620">
    <property type="entry name" value="HUPs"/>
    <property type="match status" value="1"/>
</dbReference>
<feature type="active site" description="Nucleophile; cysteine thiosulfonate intermediate" evidence="4">
    <location>
        <position position="220"/>
    </location>
</feature>